<dbReference type="InterPro" id="IPR001005">
    <property type="entry name" value="SANT/Myb"/>
</dbReference>
<feature type="region of interest" description="Disordered" evidence="1">
    <location>
        <begin position="260"/>
        <end position="325"/>
    </location>
</feature>
<reference evidence="4" key="1">
    <citation type="journal article" date="2020" name="Stud. Mycol.">
        <title>101 Dothideomycetes genomes: a test case for predicting lifestyles and emergence of pathogens.</title>
        <authorList>
            <person name="Haridas S."/>
            <person name="Albert R."/>
            <person name="Binder M."/>
            <person name="Bloem J."/>
            <person name="Labutti K."/>
            <person name="Salamov A."/>
            <person name="Andreopoulos B."/>
            <person name="Baker S."/>
            <person name="Barry K."/>
            <person name="Bills G."/>
            <person name="Bluhm B."/>
            <person name="Cannon C."/>
            <person name="Castanera R."/>
            <person name="Culley D."/>
            <person name="Daum C."/>
            <person name="Ezra D."/>
            <person name="Gonzalez J."/>
            <person name="Henrissat B."/>
            <person name="Kuo A."/>
            <person name="Liang C."/>
            <person name="Lipzen A."/>
            <person name="Lutzoni F."/>
            <person name="Magnuson J."/>
            <person name="Mondo S."/>
            <person name="Nolan M."/>
            <person name="Ohm R."/>
            <person name="Pangilinan J."/>
            <person name="Park H.-J."/>
            <person name="Ramirez L."/>
            <person name="Alfaro M."/>
            <person name="Sun H."/>
            <person name="Tritt A."/>
            <person name="Yoshinaga Y."/>
            <person name="Zwiers L.-H."/>
            <person name="Turgeon B."/>
            <person name="Goodwin S."/>
            <person name="Spatafora J."/>
            <person name="Crous P."/>
            <person name="Grigoriev I."/>
        </authorList>
    </citation>
    <scope>NUCLEOTIDE SEQUENCE</scope>
    <source>
        <strain evidence="4">CBS 115976</strain>
    </source>
</reference>
<dbReference type="InterPro" id="IPR050560">
    <property type="entry name" value="MYB_TF"/>
</dbReference>
<feature type="compositionally biased region" description="Polar residues" evidence="1">
    <location>
        <begin position="231"/>
        <end position="242"/>
    </location>
</feature>
<evidence type="ECO:0000256" key="1">
    <source>
        <dbReference type="SAM" id="MobiDB-lite"/>
    </source>
</evidence>
<feature type="compositionally biased region" description="Low complexity" evidence="1">
    <location>
        <begin position="176"/>
        <end position="185"/>
    </location>
</feature>
<keyword evidence="5" id="KW-1185">Reference proteome</keyword>
<dbReference type="Gene3D" id="1.10.10.60">
    <property type="entry name" value="Homeodomain-like"/>
    <property type="match status" value="1"/>
</dbReference>
<protein>
    <recommendedName>
        <fullName evidence="6">Myb-like domain-containing protein</fullName>
    </recommendedName>
</protein>
<evidence type="ECO:0000259" key="2">
    <source>
        <dbReference type="PROSITE" id="PS50090"/>
    </source>
</evidence>
<dbReference type="InterPro" id="IPR009057">
    <property type="entry name" value="Homeodomain-like_sf"/>
</dbReference>
<feature type="domain" description="HTH myb-type" evidence="3">
    <location>
        <begin position="60"/>
        <end position="113"/>
    </location>
</feature>
<feature type="region of interest" description="Disordered" evidence="1">
    <location>
        <begin position="169"/>
        <end position="242"/>
    </location>
</feature>
<accession>A0A6A6UIX1</accession>
<dbReference type="Proteomes" id="UP000799302">
    <property type="component" value="Unassembled WGS sequence"/>
</dbReference>
<dbReference type="GO" id="GO:0000981">
    <property type="term" value="F:DNA-binding transcription factor activity, RNA polymerase II-specific"/>
    <property type="evidence" value="ECO:0007669"/>
    <property type="project" value="TreeGrafter"/>
</dbReference>
<evidence type="ECO:0000259" key="3">
    <source>
        <dbReference type="PROSITE" id="PS51294"/>
    </source>
</evidence>
<dbReference type="PROSITE" id="PS50090">
    <property type="entry name" value="MYB_LIKE"/>
    <property type="match status" value="1"/>
</dbReference>
<feature type="region of interest" description="Disordered" evidence="1">
    <location>
        <begin position="26"/>
        <end position="52"/>
    </location>
</feature>
<proteinExistence type="predicted"/>
<dbReference type="AlphaFoldDB" id="A0A6A6UIX1"/>
<dbReference type="PROSITE" id="PS51294">
    <property type="entry name" value="HTH_MYB"/>
    <property type="match status" value="1"/>
</dbReference>
<dbReference type="InterPro" id="IPR017930">
    <property type="entry name" value="Myb_dom"/>
</dbReference>
<sequence>MAPSYGHPLQPYYSGAPAPSMPAAYGHHGLPPLGPNPSIPTGSVPQKRTAAQAGHILHDSPPKKMGKWTPEEDALAIELRRGGMKWEDISKRLPGRSAISCRLRYQNYSEKRPDWDEEKKNKLARLYNRFKKDMWDMIAKEMGLPWRAVEAMHWQMGCEDMAQRANVPVFQPHPAPNTKTTTNTPSRFRGSRSPPMLSDSSAGGGPTPPGLRAHLSAPGVQPHQTNRPRRSSSVTSRHQLGQESLAEYAPVRSAAMMPTHDEQAIGPGRDSGEGSLSGRDWGDREGTGTSHHSHGRSGSISSGGSARSGERRTTGPRESAPGREA</sequence>
<feature type="compositionally biased region" description="Low complexity" evidence="1">
    <location>
        <begin position="296"/>
        <end position="307"/>
    </location>
</feature>
<name>A0A6A6UIX1_9PEZI</name>
<gene>
    <name evidence="4" type="ORF">BT63DRAFT_189991</name>
</gene>
<dbReference type="SUPFAM" id="SSF46689">
    <property type="entry name" value="Homeodomain-like"/>
    <property type="match status" value="1"/>
</dbReference>
<feature type="compositionally biased region" description="Basic and acidic residues" evidence="1">
    <location>
        <begin position="308"/>
        <end position="325"/>
    </location>
</feature>
<feature type="domain" description="Myb-like" evidence="2">
    <location>
        <begin position="60"/>
        <end position="109"/>
    </location>
</feature>
<dbReference type="Pfam" id="PF00249">
    <property type="entry name" value="Myb_DNA-binding"/>
    <property type="match status" value="1"/>
</dbReference>
<evidence type="ECO:0000313" key="5">
    <source>
        <dbReference type="Proteomes" id="UP000799302"/>
    </source>
</evidence>
<dbReference type="SMART" id="SM00717">
    <property type="entry name" value="SANT"/>
    <property type="match status" value="1"/>
</dbReference>
<organism evidence="4 5">
    <name type="scientific">Microthyrium microscopicum</name>
    <dbReference type="NCBI Taxonomy" id="703497"/>
    <lineage>
        <taxon>Eukaryota</taxon>
        <taxon>Fungi</taxon>
        <taxon>Dikarya</taxon>
        <taxon>Ascomycota</taxon>
        <taxon>Pezizomycotina</taxon>
        <taxon>Dothideomycetes</taxon>
        <taxon>Dothideomycetes incertae sedis</taxon>
        <taxon>Microthyriales</taxon>
        <taxon>Microthyriaceae</taxon>
        <taxon>Microthyrium</taxon>
    </lineage>
</organism>
<dbReference type="PANTHER" id="PTHR45614:SF51">
    <property type="entry name" value="MYB-LIKE DNA-BINDING PROTEIN BAS1"/>
    <property type="match status" value="1"/>
</dbReference>
<dbReference type="GO" id="GO:0005634">
    <property type="term" value="C:nucleus"/>
    <property type="evidence" value="ECO:0007669"/>
    <property type="project" value="TreeGrafter"/>
</dbReference>
<dbReference type="OrthoDB" id="2350934at2759"/>
<dbReference type="GO" id="GO:0000978">
    <property type="term" value="F:RNA polymerase II cis-regulatory region sequence-specific DNA binding"/>
    <property type="evidence" value="ECO:0007669"/>
    <property type="project" value="TreeGrafter"/>
</dbReference>
<dbReference type="PANTHER" id="PTHR45614">
    <property type="entry name" value="MYB PROTEIN-RELATED"/>
    <property type="match status" value="1"/>
</dbReference>
<dbReference type="EMBL" id="MU004232">
    <property type="protein sequence ID" value="KAF2672159.1"/>
    <property type="molecule type" value="Genomic_DNA"/>
</dbReference>
<evidence type="ECO:0008006" key="6">
    <source>
        <dbReference type="Google" id="ProtNLM"/>
    </source>
</evidence>
<evidence type="ECO:0000313" key="4">
    <source>
        <dbReference type="EMBL" id="KAF2672159.1"/>
    </source>
</evidence>
<dbReference type="CDD" id="cd00167">
    <property type="entry name" value="SANT"/>
    <property type="match status" value="1"/>
</dbReference>